<dbReference type="OMA" id="QAAVYKI"/>
<reference evidence="6 7" key="3">
    <citation type="journal article" date="2013" name="Rice">
        <title>Improvement of the Oryza sativa Nipponbare reference genome using next generation sequence and optical map data.</title>
        <authorList>
            <person name="Kawahara Y."/>
            <person name="de la Bastide M."/>
            <person name="Hamilton J.P."/>
            <person name="Kanamori H."/>
            <person name="McCombie W.R."/>
            <person name="Ouyang S."/>
            <person name="Schwartz D.C."/>
            <person name="Tanaka T."/>
            <person name="Wu J."/>
            <person name="Zhou S."/>
            <person name="Childs K.L."/>
            <person name="Davidson R.M."/>
            <person name="Lin H."/>
            <person name="Quesada-Ocampo L."/>
            <person name="Vaillancourt B."/>
            <person name="Sakai H."/>
            <person name="Lee S.S."/>
            <person name="Kim J."/>
            <person name="Numa H."/>
            <person name="Itoh T."/>
            <person name="Buell C.R."/>
            <person name="Matsumoto T."/>
        </authorList>
    </citation>
    <scope>NUCLEOTIDE SEQUENCE [LARGE SCALE GENOMIC DNA]</scope>
    <source>
        <strain evidence="7">cv. Nipponbare</strain>
    </source>
</reference>
<evidence type="ECO:0000256" key="2">
    <source>
        <dbReference type="ARBA" id="ARBA00022692"/>
    </source>
</evidence>
<proteinExistence type="predicted"/>
<evidence type="ECO:0000256" key="5">
    <source>
        <dbReference type="SAM" id="Phobius"/>
    </source>
</evidence>
<dbReference type="GO" id="GO:0005524">
    <property type="term" value="F:ATP binding"/>
    <property type="evidence" value="ECO:0007669"/>
    <property type="project" value="InterPro"/>
</dbReference>
<dbReference type="PANTHER" id="PTHR24222:SF63">
    <property type="entry name" value="ATP BINDING CASSETTE SUBFAMILY B"/>
    <property type="match status" value="1"/>
</dbReference>
<dbReference type="eggNOG" id="KOG0055">
    <property type="taxonomic scope" value="Eukaryota"/>
</dbReference>
<name>A0A0P0V2Y1_ORYSJ</name>
<dbReference type="STRING" id="39947.A0A0P0V2Y1"/>
<evidence type="ECO:0000313" key="7">
    <source>
        <dbReference type="Proteomes" id="UP000059680"/>
    </source>
</evidence>
<gene>
    <name evidence="6" type="ordered locus">Os01g0393400</name>
    <name evidence="6" type="ORF">OSNPB_010393400</name>
</gene>
<dbReference type="InParanoid" id="A0A0P0V2Y1"/>
<keyword evidence="7" id="KW-1185">Reference proteome</keyword>
<keyword evidence="2 5" id="KW-0812">Transmembrane</keyword>
<dbReference type="EMBL" id="AP014957">
    <property type="protein sequence ID" value="BAS72296.1"/>
    <property type="molecule type" value="Genomic_DNA"/>
</dbReference>
<keyword evidence="4 5" id="KW-0472">Membrane</keyword>
<keyword evidence="3 5" id="KW-1133">Transmembrane helix</keyword>
<dbReference type="InterPro" id="IPR036640">
    <property type="entry name" value="ABC1_TM_sf"/>
</dbReference>
<feature type="transmembrane region" description="Helical" evidence="5">
    <location>
        <begin position="86"/>
        <end position="107"/>
    </location>
</feature>
<reference evidence="7" key="1">
    <citation type="journal article" date="2005" name="Nature">
        <title>The map-based sequence of the rice genome.</title>
        <authorList>
            <consortium name="International rice genome sequencing project (IRGSP)"/>
            <person name="Matsumoto T."/>
            <person name="Wu J."/>
            <person name="Kanamori H."/>
            <person name="Katayose Y."/>
            <person name="Fujisawa M."/>
            <person name="Namiki N."/>
            <person name="Mizuno H."/>
            <person name="Yamamoto K."/>
            <person name="Antonio B.A."/>
            <person name="Baba T."/>
            <person name="Sakata K."/>
            <person name="Nagamura Y."/>
            <person name="Aoki H."/>
            <person name="Arikawa K."/>
            <person name="Arita K."/>
            <person name="Bito T."/>
            <person name="Chiden Y."/>
            <person name="Fujitsuka N."/>
            <person name="Fukunaka R."/>
            <person name="Hamada M."/>
            <person name="Harada C."/>
            <person name="Hayashi A."/>
            <person name="Hijishita S."/>
            <person name="Honda M."/>
            <person name="Hosokawa S."/>
            <person name="Ichikawa Y."/>
            <person name="Idonuma A."/>
            <person name="Iijima M."/>
            <person name="Ikeda M."/>
            <person name="Ikeno M."/>
            <person name="Ito K."/>
            <person name="Ito S."/>
            <person name="Ito T."/>
            <person name="Ito Y."/>
            <person name="Ito Y."/>
            <person name="Iwabuchi A."/>
            <person name="Kamiya K."/>
            <person name="Karasawa W."/>
            <person name="Kurita K."/>
            <person name="Katagiri S."/>
            <person name="Kikuta A."/>
            <person name="Kobayashi H."/>
            <person name="Kobayashi N."/>
            <person name="Machita K."/>
            <person name="Maehara T."/>
            <person name="Masukawa M."/>
            <person name="Mizubayashi T."/>
            <person name="Mukai Y."/>
            <person name="Nagasaki H."/>
            <person name="Nagata Y."/>
            <person name="Naito S."/>
            <person name="Nakashima M."/>
            <person name="Nakama Y."/>
            <person name="Nakamichi Y."/>
            <person name="Nakamura M."/>
            <person name="Meguro A."/>
            <person name="Negishi M."/>
            <person name="Ohta I."/>
            <person name="Ohta T."/>
            <person name="Okamoto M."/>
            <person name="Ono N."/>
            <person name="Saji S."/>
            <person name="Sakaguchi M."/>
            <person name="Sakai K."/>
            <person name="Shibata M."/>
            <person name="Shimokawa T."/>
            <person name="Song J."/>
            <person name="Takazaki Y."/>
            <person name="Terasawa K."/>
            <person name="Tsugane M."/>
            <person name="Tsuji K."/>
            <person name="Ueda S."/>
            <person name="Waki K."/>
            <person name="Yamagata H."/>
            <person name="Yamamoto M."/>
            <person name="Yamamoto S."/>
            <person name="Yamane H."/>
            <person name="Yoshiki S."/>
            <person name="Yoshihara R."/>
            <person name="Yukawa K."/>
            <person name="Zhong H."/>
            <person name="Yano M."/>
            <person name="Yuan Q."/>
            <person name="Ouyang S."/>
            <person name="Liu J."/>
            <person name="Jones K.M."/>
            <person name="Gansberger K."/>
            <person name="Moffat K."/>
            <person name="Hill J."/>
            <person name="Bera J."/>
            <person name="Fadrosh D."/>
            <person name="Jin S."/>
            <person name="Johri S."/>
            <person name="Kim M."/>
            <person name="Overton L."/>
            <person name="Reardon M."/>
            <person name="Tsitrin T."/>
            <person name="Vuong H."/>
            <person name="Weaver B."/>
            <person name="Ciecko A."/>
            <person name="Tallon L."/>
            <person name="Jackson J."/>
            <person name="Pai G."/>
            <person name="Aken S.V."/>
            <person name="Utterback T."/>
            <person name="Reidmuller S."/>
            <person name="Feldblyum T."/>
            <person name="Hsiao J."/>
            <person name="Zismann V."/>
            <person name="Iobst S."/>
            <person name="de Vazeille A.R."/>
            <person name="Buell C.R."/>
            <person name="Ying K."/>
            <person name="Li Y."/>
            <person name="Lu T."/>
            <person name="Huang Y."/>
            <person name="Zhao Q."/>
            <person name="Feng Q."/>
            <person name="Zhang L."/>
            <person name="Zhu J."/>
            <person name="Weng Q."/>
            <person name="Mu J."/>
            <person name="Lu Y."/>
            <person name="Fan D."/>
            <person name="Liu Y."/>
            <person name="Guan J."/>
            <person name="Zhang Y."/>
            <person name="Yu S."/>
            <person name="Liu X."/>
            <person name="Zhang Y."/>
            <person name="Hong G."/>
            <person name="Han B."/>
            <person name="Choisne N."/>
            <person name="Demange N."/>
            <person name="Orjeda G."/>
            <person name="Samain S."/>
            <person name="Cattolico L."/>
            <person name="Pelletier E."/>
            <person name="Couloux A."/>
            <person name="Segurens B."/>
            <person name="Wincker P."/>
            <person name="D'Hont A."/>
            <person name="Scarpelli C."/>
            <person name="Weissenbach J."/>
            <person name="Salanoubat M."/>
            <person name="Quetier F."/>
            <person name="Yu Y."/>
            <person name="Kim H.R."/>
            <person name="Rambo T."/>
            <person name="Currie J."/>
            <person name="Collura K."/>
            <person name="Luo M."/>
            <person name="Yang T."/>
            <person name="Ammiraju J.S.S."/>
            <person name="Engler F."/>
            <person name="Soderlund C."/>
            <person name="Wing R.A."/>
            <person name="Palmer L.E."/>
            <person name="de la Bastide M."/>
            <person name="Spiegel L."/>
            <person name="Nascimento L."/>
            <person name="Zutavern T."/>
            <person name="O'Shaughnessy A."/>
            <person name="Dike S."/>
            <person name="Dedhia N."/>
            <person name="Preston R."/>
            <person name="Balija V."/>
            <person name="McCombie W.R."/>
            <person name="Chow T."/>
            <person name="Chen H."/>
            <person name="Chung M."/>
            <person name="Chen C."/>
            <person name="Shaw J."/>
            <person name="Wu H."/>
            <person name="Hsiao K."/>
            <person name="Chao Y."/>
            <person name="Chu M."/>
            <person name="Cheng C."/>
            <person name="Hour A."/>
            <person name="Lee P."/>
            <person name="Lin S."/>
            <person name="Lin Y."/>
            <person name="Liou J."/>
            <person name="Liu S."/>
            <person name="Hsing Y."/>
            <person name="Raghuvanshi S."/>
            <person name="Mohanty A."/>
            <person name="Bharti A.K."/>
            <person name="Gaur A."/>
            <person name="Gupta V."/>
            <person name="Kumar D."/>
            <person name="Ravi V."/>
            <person name="Vij S."/>
            <person name="Kapur A."/>
            <person name="Khurana P."/>
            <person name="Khurana P."/>
            <person name="Khurana J.P."/>
            <person name="Tyagi A.K."/>
            <person name="Gaikwad K."/>
            <person name="Singh A."/>
            <person name="Dalal V."/>
            <person name="Srivastava S."/>
            <person name="Dixit A."/>
            <person name="Pal A.K."/>
            <person name="Ghazi I.A."/>
            <person name="Yadav M."/>
            <person name="Pandit A."/>
            <person name="Bhargava A."/>
            <person name="Sureshbabu K."/>
            <person name="Batra K."/>
            <person name="Sharma T.R."/>
            <person name="Mohapatra T."/>
            <person name="Singh N.K."/>
            <person name="Messing J."/>
            <person name="Nelson A.B."/>
            <person name="Fuks G."/>
            <person name="Kavchok S."/>
            <person name="Keizer G."/>
            <person name="Linton E."/>
            <person name="Llaca V."/>
            <person name="Song R."/>
            <person name="Tanyolac B."/>
            <person name="Young S."/>
            <person name="Ho-Il K."/>
            <person name="Hahn J.H."/>
            <person name="Sangsakoo G."/>
            <person name="Vanavichit A."/>
            <person name="de Mattos Luiz.A.T."/>
            <person name="Zimmer P.D."/>
            <person name="Malone G."/>
            <person name="Dellagostin O."/>
            <person name="de Oliveira A.C."/>
            <person name="Bevan M."/>
            <person name="Bancroft I."/>
            <person name="Minx P."/>
            <person name="Cordum H."/>
            <person name="Wilson R."/>
            <person name="Cheng Z."/>
            <person name="Jin W."/>
            <person name="Jiang J."/>
            <person name="Leong S.A."/>
            <person name="Iwama H."/>
            <person name="Gojobori T."/>
            <person name="Itoh T."/>
            <person name="Niimura Y."/>
            <person name="Fujii Y."/>
            <person name="Habara T."/>
            <person name="Sakai H."/>
            <person name="Sato Y."/>
            <person name="Wilson G."/>
            <person name="Kumar K."/>
            <person name="McCouch S."/>
            <person name="Juretic N."/>
            <person name="Hoen D."/>
            <person name="Wright S."/>
            <person name="Bruskiewich R."/>
            <person name="Bureau T."/>
            <person name="Miyao A."/>
            <person name="Hirochika H."/>
            <person name="Nishikawa T."/>
            <person name="Kadowaki K."/>
            <person name="Sugiura M."/>
            <person name="Burr B."/>
            <person name="Sasaki T."/>
        </authorList>
    </citation>
    <scope>NUCLEOTIDE SEQUENCE [LARGE SCALE GENOMIC DNA]</scope>
    <source>
        <strain evidence="7">cv. Nipponbare</strain>
    </source>
</reference>
<evidence type="ECO:0000313" key="6">
    <source>
        <dbReference type="EMBL" id="BAS72296.1"/>
    </source>
</evidence>
<reference evidence="6 7" key="2">
    <citation type="journal article" date="2013" name="Plant Cell Physiol.">
        <title>Rice Annotation Project Database (RAP-DB): an integrative and interactive database for rice genomics.</title>
        <authorList>
            <person name="Sakai H."/>
            <person name="Lee S.S."/>
            <person name="Tanaka T."/>
            <person name="Numa H."/>
            <person name="Kim J."/>
            <person name="Kawahara Y."/>
            <person name="Wakimoto H."/>
            <person name="Yang C.C."/>
            <person name="Iwamoto M."/>
            <person name="Abe T."/>
            <person name="Yamada Y."/>
            <person name="Muto A."/>
            <person name="Inokuchi H."/>
            <person name="Ikemura T."/>
            <person name="Matsumoto T."/>
            <person name="Sasaki T."/>
            <person name="Itoh T."/>
        </authorList>
    </citation>
    <scope>NUCLEOTIDE SEQUENCE [LARGE SCALE GENOMIC DNA]</scope>
    <source>
        <strain evidence="7">cv. Nipponbare</strain>
    </source>
</reference>
<dbReference type="InterPro" id="IPR039421">
    <property type="entry name" value="Type_1_exporter"/>
</dbReference>
<organism evidence="6 7">
    <name type="scientific">Oryza sativa subsp. japonica</name>
    <name type="common">Rice</name>
    <dbReference type="NCBI Taxonomy" id="39947"/>
    <lineage>
        <taxon>Eukaryota</taxon>
        <taxon>Viridiplantae</taxon>
        <taxon>Streptophyta</taxon>
        <taxon>Embryophyta</taxon>
        <taxon>Tracheophyta</taxon>
        <taxon>Spermatophyta</taxon>
        <taxon>Magnoliopsida</taxon>
        <taxon>Liliopsida</taxon>
        <taxon>Poales</taxon>
        <taxon>Poaceae</taxon>
        <taxon>BOP clade</taxon>
        <taxon>Oryzoideae</taxon>
        <taxon>Oryzeae</taxon>
        <taxon>Oryzinae</taxon>
        <taxon>Oryza</taxon>
        <taxon>Oryza sativa</taxon>
    </lineage>
</organism>
<dbReference type="GO" id="GO:0016020">
    <property type="term" value="C:membrane"/>
    <property type="evidence" value="ECO:0007669"/>
    <property type="project" value="UniProtKB-SubCell"/>
</dbReference>
<dbReference type="Proteomes" id="UP000059680">
    <property type="component" value="Chromosome 1"/>
</dbReference>
<dbReference type="PANTHER" id="PTHR24222">
    <property type="entry name" value="ABC TRANSPORTER B FAMILY"/>
    <property type="match status" value="1"/>
</dbReference>
<protein>
    <submittedName>
        <fullName evidence="6">Os01g0393400 protein</fullName>
    </submittedName>
</protein>
<sequence length="207" mass="23025">MTPVRSSVVLRMCDKIGNFVHLLVTFLSSFAVAFAQQNSCVMKSTYSSNVPENVAAGMAMGTVIVLLFCGYSLGISYDAKLILEKGYTCTGAQVMNVIFVVLIGLLASGQASPSMREFAGGQAAVYKILETINREPKIDAYSTTGRKLDDIQGDIEFISVYFSYLALPWSNEKIFSVLACHTKWYNCCMHLFRATDWPIWDFENWIS</sequence>
<dbReference type="Gramene" id="Os01t0393400-00">
    <property type="protein sequence ID" value="Os01t0393400-00"/>
    <property type="gene ID" value="Os01g0393400"/>
</dbReference>
<evidence type="ECO:0000256" key="1">
    <source>
        <dbReference type="ARBA" id="ARBA00004141"/>
    </source>
</evidence>
<dbReference type="Gene3D" id="1.20.1560.10">
    <property type="entry name" value="ABC transporter type 1, transmembrane domain"/>
    <property type="match status" value="1"/>
</dbReference>
<comment type="subcellular location">
    <subcellularLocation>
        <location evidence="1">Membrane</location>
        <topology evidence="1">Multi-pass membrane protein</topology>
    </subcellularLocation>
</comment>
<evidence type="ECO:0000256" key="3">
    <source>
        <dbReference type="ARBA" id="ARBA00022989"/>
    </source>
</evidence>
<evidence type="ECO:0000256" key="4">
    <source>
        <dbReference type="ARBA" id="ARBA00023136"/>
    </source>
</evidence>
<feature type="transmembrane region" description="Helical" evidence="5">
    <location>
        <begin position="54"/>
        <end position="74"/>
    </location>
</feature>
<dbReference type="AlphaFoldDB" id="A0A0P0V2Y1"/>
<dbReference type="PaxDb" id="39947-A0A0P0V2Y1"/>
<accession>A0A0P0V2Y1</accession>